<dbReference type="Proteomes" id="UP001054945">
    <property type="component" value="Unassembled WGS sequence"/>
</dbReference>
<dbReference type="AlphaFoldDB" id="A0AAV4UTU4"/>
<sequence>EEGLTPTRSPFLAGGQTLSKDDPCRASNGEEGMAIKMHPILPPPLPTPFGRSAGSTGMLACSTTNRLLIRLQMMILSNGFITSLS</sequence>
<comment type="caution">
    <text evidence="2">The sequence shown here is derived from an EMBL/GenBank/DDBJ whole genome shotgun (WGS) entry which is preliminary data.</text>
</comment>
<keyword evidence="3" id="KW-1185">Reference proteome</keyword>
<gene>
    <name evidence="2" type="ORF">CEXT_520161</name>
</gene>
<evidence type="ECO:0000256" key="1">
    <source>
        <dbReference type="SAM" id="MobiDB-lite"/>
    </source>
</evidence>
<organism evidence="2 3">
    <name type="scientific">Caerostris extrusa</name>
    <name type="common">Bark spider</name>
    <name type="synonym">Caerostris bankana</name>
    <dbReference type="NCBI Taxonomy" id="172846"/>
    <lineage>
        <taxon>Eukaryota</taxon>
        <taxon>Metazoa</taxon>
        <taxon>Ecdysozoa</taxon>
        <taxon>Arthropoda</taxon>
        <taxon>Chelicerata</taxon>
        <taxon>Arachnida</taxon>
        <taxon>Araneae</taxon>
        <taxon>Araneomorphae</taxon>
        <taxon>Entelegynae</taxon>
        <taxon>Araneoidea</taxon>
        <taxon>Araneidae</taxon>
        <taxon>Caerostris</taxon>
    </lineage>
</organism>
<evidence type="ECO:0000313" key="2">
    <source>
        <dbReference type="EMBL" id="GIY61447.1"/>
    </source>
</evidence>
<reference evidence="2 3" key="1">
    <citation type="submission" date="2021-06" db="EMBL/GenBank/DDBJ databases">
        <title>Caerostris extrusa draft genome.</title>
        <authorList>
            <person name="Kono N."/>
            <person name="Arakawa K."/>
        </authorList>
    </citation>
    <scope>NUCLEOTIDE SEQUENCE [LARGE SCALE GENOMIC DNA]</scope>
</reference>
<evidence type="ECO:0000313" key="3">
    <source>
        <dbReference type="Proteomes" id="UP001054945"/>
    </source>
</evidence>
<name>A0AAV4UTU4_CAEEX</name>
<accession>A0AAV4UTU4</accession>
<feature type="region of interest" description="Disordered" evidence="1">
    <location>
        <begin position="1"/>
        <end position="29"/>
    </location>
</feature>
<feature type="non-terminal residue" evidence="2">
    <location>
        <position position="1"/>
    </location>
</feature>
<proteinExistence type="predicted"/>
<dbReference type="EMBL" id="BPLR01013469">
    <property type="protein sequence ID" value="GIY61447.1"/>
    <property type="molecule type" value="Genomic_DNA"/>
</dbReference>
<protein>
    <submittedName>
        <fullName evidence="2">Uncharacterized protein</fullName>
    </submittedName>
</protein>